<dbReference type="Gene3D" id="3.40.50.300">
    <property type="entry name" value="P-loop containing nucleotide triphosphate hydrolases"/>
    <property type="match status" value="1"/>
</dbReference>
<feature type="region of interest" description="Disordered" evidence="1">
    <location>
        <begin position="523"/>
        <end position="547"/>
    </location>
</feature>
<dbReference type="Proteomes" id="UP000236000">
    <property type="component" value="Unassembled WGS sequence"/>
</dbReference>
<dbReference type="AlphaFoldDB" id="A0A2N8HEY0"/>
<dbReference type="RefSeq" id="WP_102712511.1">
    <property type="nucleotide sequence ID" value="NZ_PJKA01000006.1"/>
</dbReference>
<evidence type="ECO:0000313" key="3">
    <source>
        <dbReference type="Proteomes" id="UP000236000"/>
    </source>
</evidence>
<evidence type="ECO:0000256" key="1">
    <source>
        <dbReference type="SAM" id="MobiDB-lite"/>
    </source>
</evidence>
<name>A0A2N8HEY0_9BACT</name>
<comment type="caution">
    <text evidence="2">The sequence shown here is derived from an EMBL/GenBank/DDBJ whole genome shotgun (WGS) entry which is preliminary data.</text>
</comment>
<reference evidence="2 3" key="1">
    <citation type="journal article" date="2017" name="BMC Genomics">
        <title>Genome sequencing of 39 Akkermansia muciniphila isolates reveals its population structure, genomic and functional diverisity, and global distribution in mammalian gut microbiotas.</title>
        <authorList>
            <person name="Guo X."/>
            <person name="Li S."/>
            <person name="Zhang J."/>
            <person name="Wu F."/>
            <person name="Li X."/>
            <person name="Wu D."/>
            <person name="Zhang M."/>
            <person name="Ou Z."/>
            <person name="Jie Z."/>
            <person name="Yan Q."/>
            <person name="Li P."/>
            <person name="Yi J."/>
            <person name="Peng Y."/>
        </authorList>
    </citation>
    <scope>NUCLEOTIDE SEQUENCE [LARGE SCALE GENOMIC DNA]</scope>
    <source>
        <strain evidence="2 3">GP24</strain>
    </source>
</reference>
<evidence type="ECO:0000313" key="2">
    <source>
        <dbReference type="EMBL" id="PNC18826.1"/>
    </source>
</evidence>
<protein>
    <recommendedName>
        <fullName evidence="4">Terminase</fullName>
    </recommendedName>
</protein>
<dbReference type="InterPro" id="IPR027417">
    <property type="entry name" value="P-loop_NTPase"/>
</dbReference>
<feature type="compositionally biased region" description="Basic and acidic residues" evidence="1">
    <location>
        <begin position="523"/>
        <end position="534"/>
    </location>
</feature>
<accession>A0A2N8HEY0</accession>
<sequence length="547" mass="62359">MELSADQYREIQILLDDRWWRLNHLYWIIDKDARKQRFRMNWAQEELYRDLHYRNDILKVRQLGISTFVAIFELDAALFIPDITCGVIDRTRPEAEKKMDKMQFAFKHLDYLPPTPTEEDKLIALIGGLIKEQMEGTTFTKSDINFPNNSTVYAGTSLRGGTLQVLHISELGSIAAHDPKKASEIMTGGFNTVAKNGIIIKESTHEGGQYGLNYSLTVAAMDMVGKPLSKLDFRFFFFSWIEQDEYRLKGCHPSADPEMIKYFKSLEKDYGIILDDEQKAWYESMARTQGYLMRQEYPTVPDEALNPIAAGTIFGSQINRLRELGRLTSEFEANVFTPVYAAWDIGVADFMSIWLIQPGQDGKFYLLDNITANGQTLDWYVGELRKREARDGYHIRDCLLPHDCQNHVPAGTSFFASLERAGFSCVRITRTKDRWASVDATRRLLRYAVIHARCSEKTYVPGIKEGYLSGVSALSNYKTAPPGTNGTLKTEPMHDVCSHASDALRTFSEAWEAGFVSKETGWRDDELEEGDRRPKGLAKGTDCLWKS</sequence>
<gene>
    <name evidence="2" type="ORF">CXU22_03250</name>
</gene>
<proteinExistence type="predicted"/>
<dbReference type="OrthoDB" id="479677at2"/>
<evidence type="ECO:0008006" key="4">
    <source>
        <dbReference type="Google" id="ProtNLM"/>
    </source>
</evidence>
<dbReference type="Gene3D" id="3.30.420.280">
    <property type="match status" value="1"/>
</dbReference>
<organism evidence="2 3">
    <name type="scientific">Akkermansia muciniphila</name>
    <dbReference type="NCBI Taxonomy" id="239935"/>
    <lineage>
        <taxon>Bacteria</taxon>
        <taxon>Pseudomonadati</taxon>
        <taxon>Verrucomicrobiota</taxon>
        <taxon>Verrucomicrobiia</taxon>
        <taxon>Verrucomicrobiales</taxon>
        <taxon>Akkermansiaceae</taxon>
        <taxon>Akkermansia</taxon>
    </lineage>
</organism>
<dbReference type="EMBL" id="PJKA01000006">
    <property type="protein sequence ID" value="PNC18826.1"/>
    <property type="molecule type" value="Genomic_DNA"/>
</dbReference>